<feature type="transmembrane region" description="Helical" evidence="17">
    <location>
        <begin position="197"/>
        <end position="223"/>
    </location>
</feature>
<protein>
    <recommendedName>
        <fullName evidence="22">Solute carrier family 12 member 6</fullName>
    </recommendedName>
</protein>
<feature type="transmembrane region" description="Helical" evidence="17">
    <location>
        <begin position="244"/>
        <end position="264"/>
    </location>
</feature>
<evidence type="ECO:0000259" key="19">
    <source>
        <dbReference type="Pfam" id="PF03522"/>
    </source>
</evidence>
<reference evidence="20" key="1">
    <citation type="journal article" date="2021" name="Genome Biol. Evol.">
        <title>A High-Quality Reference Genome for a Parasitic Bivalve with Doubly Uniparental Inheritance (Bivalvia: Unionida).</title>
        <authorList>
            <person name="Smith C.H."/>
        </authorList>
    </citation>
    <scope>NUCLEOTIDE SEQUENCE</scope>
    <source>
        <strain evidence="20">CHS0354</strain>
    </source>
</reference>
<proteinExistence type="inferred from homology"/>
<dbReference type="GO" id="GO:0006884">
    <property type="term" value="P:cell volume homeostasis"/>
    <property type="evidence" value="ECO:0007669"/>
    <property type="project" value="TreeGrafter"/>
</dbReference>
<feature type="domain" description="SLC12A transporter C-terminal" evidence="19">
    <location>
        <begin position="819"/>
        <end position="1067"/>
    </location>
</feature>
<dbReference type="PANTHER" id="PTHR11827:SF73">
    <property type="entry name" value="KAZACHOC, ISOFORM G"/>
    <property type="match status" value="1"/>
</dbReference>
<dbReference type="Pfam" id="PF03522">
    <property type="entry name" value="SLC12"/>
    <property type="match status" value="2"/>
</dbReference>
<evidence type="ECO:0000256" key="7">
    <source>
        <dbReference type="ARBA" id="ARBA00022847"/>
    </source>
</evidence>
<dbReference type="InterPro" id="IPR004841">
    <property type="entry name" value="AA-permease/SLC12A_dom"/>
</dbReference>
<dbReference type="PRINTS" id="PR01081">
    <property type="entry name" value="KCLTRNSPORT"/>
</dbReference>
<dbReference type="Pfam" id="PF00324">
    <property type="entry name" value="AA_permease"/>
    <property type="match status" value="2"/>
</dbReference>
<dbReference type="GO" id="GO:0015379">
    <property type="term" value="F:potassium:chloride symporter activity"/>
    <property type="evidence" value="ECO:0007669"/>
    <property type="project" value="InterPro"/>
</dbReference>
<keyword evidence="21" id="KW-1185">Reference proteome</keyword>
<evidence type="ECO:0000256" key="14">
    <source>
        <dbReference type="ARBA" id="ARBA00046331"/>
    </source>
</evidence>
<feature type="domain" description="Amino acid permease/ SLC12A" evidence="18">
    <location>
        <begin position="118"/>
        <end position="314"/>
    </location>
</feature>
<feature type="transmembrane region" description="Helical" evidence="17">
    <location>
        <begin position="437"/>
        <end position="458"/>
    </location>
</feature>
<dbReference type="EMBL" id="JAEAOA010000820">
    <property type="protein sequence ID" value="KAK3605707.1"/>
    <property type="molecule type" value="Genomic_DNA"/>
</dbReference>
<feature type="transmembrane region" description="Helical" evidence="17">
    <location>
        <begin position="536"/>
        <end position="555"/>
    </location>
</feature>
<evidence type="ECO:0000256" key="2">
    <source>
        <dbReference type="ARBA" id="ARBA00022448"/>
    </source>
</evidence>
<gene>
    <name evidence="20" type="ORF">CHS0354_013502</name>
</gene>
<keyword evidence="9 17" id="KW-1133">Transmembrane helix</keyword>
<feature type="region of interest" description="Disordered" evidence="16">
    <location>
        <begin position="1"/>
        <end position="65"/>
    </location>
</feature>
<comment type="similarity">
    <text evidence="14">Belongs to the SLC12A transporter family. K/Cl co-transporter subfamily.</text>
</comment>
<keyword evidence="4" id="KW-0633">Potassium transport</keyword>
<dbReference type="InterPro" id="IPR000076">
    <property type="entry name" value="KCL_cotranspt"/>
</dbReference>
<keyword evidence="6 17" id="KW-0812">Transmembrane</keyword>
<keyword evidence="2" id="KW-0813">Transport</keyword>
<evidence type="ECO:0000256" key="11">
    <source>
        <dbReference type="ARBA" id="ARBA00023136"/>
    </source>
</evidence>
<organism evidence="20 21">
    <name type="scientific">Potamilus streckersoni</name>
    <dbReference type="NCBI Taxonomy" id="2493646"/>
    <lineage>
        <taxon>Eukaryota</taxon>
        <taxon>Metazoa</taxon>
        <taxon>Spiralia</taxon>
        <taxon>Lophotrochozoa</taxon>
        <taxon>Mollusca</taxon>
        <taxon>Bivalvia</taxon>
        <taxon>Autobranchia</taxon>
        <taxon>Heteroconchia</taxon>
        <taxon>Palaeoheterodonta</taxon>
        <taxon>Unionida</taxon>
        <taxon>Unionoidea</taxon>
        <taxon>Unionidae</taxon>
        <taxon>Ambleminae</taxon>
        <taxon>Lampsilini</taxon>
        <taxon>Potamilus</taxon>
    </lineage>
</organism>
<feature type="transmembrane region" description="Helical" evidence="17">
    <location>
        <begin position="112"/>
        <end position="133"/>
    </location>
</feature>
<evidence type="ECO:0000313" key="21">
    <source>
        <dbReference type="Proteomes" id="UP001195483"/>
    </source>
</evidence>
<comment type="caution">
    <text evidence="20">The sequence shown here is derived from an EMBL/GenBank/DDBJ whole genome shotgun (WGS) entry which is preliminary data.</text>
</comment>
<dbReference type="Proteomes" id="UP001195483">
    <property type="component" value="Unassembled WGS sequence"/>
</dbReference>
<evidence type="ECO:0000256" key="5">
    <source>
        <dbReference type="ARBA" id="ARBA00022553"/>
    </source>
</evidence>
<keyword evidence="13" id="KW-0868">Chloride</keyword>
<evidence type="ECO:0000256" key="3">
    <source>
        <dbReference type="ARBA" id="ARBA00022475"/>
    </source>
</evidence>
<accession>A0AAE0T8E9</accession>
<evidence type="ECO:0000256" key="13">
    <source>
        <dbReference type="ARBA" id="ARBA00023214"/>
    </source>
</evidence>
<feature type="transmembrane region" description="Helical" evidence="17">
    <location>
        <begin position="397"/>
        <end position="417"/>
    </location>
</feature>
<keyword evidence="5" id="KW-0597">Phosphoprotein</keyword>
<dbReference type="NCBIfam" id="TIGR00930">
    <property type="entry name" value="2a30"/>
    <property type="match status" value="1"/>
</dbReference>
<feature type="transmembrane region" description="Helical" evidence="17">
    <location>
        <begin position="561"/>
        <end position="582"/>
    </location>
</feature>
<evidence type="ECO:0000256" key="10">
    <source>
        <dbReference type="ARBA" id="ARBA00023065"/>
    </source>
</evidence>
<evidence type="ECO:0000256" key="9">
    <source>
        <dbReference type="ARBA" id="ARBA00022989"/>
    </source>
</evidence>
<keyword evidence="10" id="KW-0406">Ion transport</keyword>
<feature type="transmembrane region" description="Helical" evidence="17">
    <location>
        <begin position="594"/>
        <end position="611"/>
    </location>
</feature>
<feature type="compositionally biased region" description="Basic and acidic residues" evidence="16">
    <location>
        <begin position="1"/>
        <end position="10"/>
    </location>
</feature>
<reference evidence="20" key="2">
    <citation type="journal article" date="2021" name="Genome Biol. Evol.">
        <title>Developing a high-quality reference genome for a parasitic bivalve with doubly uniparental inheritance (Bivalvia: Unionida).</title>
        <authorList>
            <person name="Smith C.H."/>
        </authorList>
    </citation>
    <scope>NUCLEOTIDE SEQUENCE</scope>
    <source>
        <strain evidence="20">CHS0354</strain>
        <tissue evidence="20">Mantle</tissue>
    </source>
</reference>
<evidence type="ECO:0000256" key="1">
    <source>
        <dbReference type="ARBA" id="ARBA00004651"/>
    </source>
</evidence>
<keyword evidence="7" id="KW-0769">Symport</keyword>
<dbReference type="GO" id="GO:0055075">
    <property type="term" value="P:potassium ion homeostasis"/>
    <property type="evidence" value="ECO:0007669"/>
    <property type="project" value="TreeGrafter"/>
</dbReference>
<comment type="subcellular location">
    <subcellularLocation>
        <location evidence="1">Cell membrane</location>
        <topology evidence="1">Multi-pass membrane protein</topology>
    </subcellularLocation>
</comment>
<keyword evidence="3" id="KW-1003">Cell membrane</keyword>
<evidence type="ECO:0000256" key="16">
    <source>
        <dbReference type="SAM" id="MobiDB-lite"/>
    </source>
</evidence>
<evidence type="ECO:0008006" key="22">
    <source>
        <dbReference type="Google" id="ProtNLM"/>
    </source>
</evidence>
<feature type="domain" description="SLC12A transporter C-terminal" evidence="19">
    <location>
        <begin position="690"/>
        <end position="796"/>
    </location>
</feature>
<evidence type="ECO:0000256" key="17">
    <source>
        <dbReference type="SAM" id="Phobius"/>
    </source>
</evidence>
<dbReference type="GO" id="GO:0005886">
    <property type="term" value="C:plasma membrane"/>
    <property type="evidence" value="ECO:0007669"/>
    <property type="project" value="UniProtKB-SubCell"/>
</dbReference>
<evidence type="ECO:0000256" key="8">
    <source>
        <dbReference type="ARBA" id="ARBA00022958"/>
    </source>
</evidence>
<dbReference type="GO" id="GO:0007268">
    <property type="term" value="P:chemical synaptic transmission"/>
    <property type="evidence" value="ECO:0007669"/>
    <property type="project" value="TreeGrafter"/>
</dbReference>
<dbReference type="GO" id="GO:0045202">
    <property type="term" value="C:synapse"/>
    <property type="evidence" value="ECO:0007669"/>
    <property type="project" value="GOC"/>
</dbReference>
<feature type="transmembrane region" description="Helical" evidence="17">
    <location>
        <begin position="270"/>
        <end position="289"/>
    </location>
</feature>
<name>A0AAE0T8E9_9BIVA</name>
<dbReference type="InterPro" id="IPR018491">
    <property type="entry name" value="SLC12_C"/>
</dbReference>
<feature type="domain" description="Amino acid permease/ SLC12A" evidence="18">
    <location>
        <begin position="391"/>
        <end position="676"/>
    </location>
</feature>
<evidence type="ECO:0000256" key="6">
    <source>
        <dbReference type="ARBA" id="ARBA00022692"/>
    </source>
</evidence>
<evidence type="ECO:0000256" key="4">
    <source>
        <dbReference type="ARBA" id="ARBA00022538"/>
    </source>
</evidence>
<evidence type="ECO:0000256" key="12">
    <source>
        <dbReference type="ARBA" id="ARBA00023180"/>
    </source>
</evidence>
<dbReference type="InterPro" id="IPR004842">
    <property type="entry name" value="SLC12A_fam"/>
</dbReference>
<dbReference type="Gene3D" id="1.20.1740.10">
    <property type="entry name" value="Amino acid/polyamine transporter I"/>
    <property type="match status" value="1"/>
</dbReference>
<evidence type="ECO:0000256" key="15">
    <source>
        <dbReference type="ARBA" id="ARBA00047825"/>
    </source>
</evidence>
<feature type="compositionally biased region" description="Basic and acidic residues" evidence="16">
    <location>
        <begin position="39"/>
        <end position="56"/>
    </location>
</feature>
<dbReference type="PANTHER" id="PTHR11827">
    <property type="entry name" value="SOLUTE CARRIER FAMILY 12, CATION COTRANSPORTERS"/>
    <property type="match status" value="1"/>
</dbReference>
<keyword evidence="12" id="KW-0325">Glycoprotein</keyword>
<reference evidence="20" key="3">
    <citation type="submission" date="2023-05" db="EMBL/GenBank/DDBJ databases">
        <authorList>
            <person name="Smith C.H."/>
        </authorList>
    </citation>
    <scope>NUCLEOTIDE SEQUENCE</scope>
    <source>
        <strain evidence="20">CHS0354</strain>
        <tissue evidence="20">Mantle</tissue>
    </source>
</reference>
<comment type="catalytic activity">
    <reaction evidence="15">
        <text>K(+)(in) + chloride(in) = K(+)(out) + chloride(out)</text>
        <dbReference type="Rhea" id="RHEA:72427"/>
        <dbReference type="ChEBI" id="CHEBI:17996"/>
        <dbReference type="ChEBI" id="CHEBI:29103"/>
    </reaction>
</comment>
<evidence type="ECO:0000313" key="20">
    <source>
        <dbReference type="EMBL" id="KAK3605707.1"/>
    </source>
</evidence>
<dbReference type="GO" id="GO:1990573">
    <property type="term" value="P:potassium ion import across plasma membrane"/>
    <property type="evidence" value="ECO:0007669"/>
    <property type="project" value="TreeGrafter"/>
</dbReference>
<keyword evidence="11 17" id="KW-0472">Membrane</keyword>
<sequence length="1067" mass="117694">MRFSVHEVSHEQYPPEPLPVIRVTTDTGEEEKEEATATNEEKIETGDDTSRNKDNEPFAEAEETSISNNMALYEDDLTQRGRLSRFLNHIANYDATIVSTTPHGKTVSKSKLGTILGVFLPTVQNIFGVLLFIRMPWIVGMAGALEGFFIVFICCCTTFLTSISLSAIATNGVVPAGGSYFMISRALGPEFGGAVGILFYLGTTVASAMYILGAIEILLIYIAPQLSIFGDVSNASNLNNNYRVYGTVLLILLAIIVFIGVAFVSKFAALSLACVLLSIFCIYIGIFAANPDRSIMICYLGDRLLTSDSWIVNGEKRCDKNESSPIHKLFCTSEGNNTSYMCDPYFTAHETRLIPGIPGLGSGVIQENGYSHYTRKGDVIGLGYEGSRDHGEIVADMTSSFMVLIAIYFPSVTGILAGSNRSGDLQDAQKSIPIGTITATCTTSIIYISCALFVAGTVDGGLLRDKYGESIAGGLVVANLAWPTKWVILIGSFLSTLGAGLQSLTGAPRLLQAIANDGVIPLINMFAVTTKRGEPFRALLLTAVISELAILIASLDIVAPIITMFFLMCYGFVNMACALQTLLRTPNWRPRFRFYHWTLSLIGLALCITLMFISSWYYALGAIALAGCIYKYIEYKGAEKEWGDGIRGLAMSAARYALLRLQQGPPHTKNWRPQILVLFKLDGDLNPKYPELVTFASQLKAGKGLTLVSTVLEGNFQERYADAQAAKQNVLKIIETTGVKGFGEVIVANEITEGLCHLVQNSGLGGLKHNTVMLGWPYGWRHDSDERSYKVFLDTVKNVGAGQLALLVPKGIQAYPSSSKRMRGTIDIWWIVHDGGLLMLLPFLLKQHKTWRHCKLRIFTVAQLEDNTIQMKKDLQRFMYQLRIEADVEVVEMAEGDISAYTYERTLIMEQRTEMLKKLKTKKEEPQSIVDHSHLSAPDAVTIQLAPVNEENESSTDEPIKALDNQYTFTPGQTKTMQEMTAIVNKHVLELKPDKKNVRRMHTAVRLNEVIIQKSHEAQLVILNLPAPPKTEAGELNYMEFLEVLTEGLERVLMVRGSGTEVITIYS</sequence>
<feature type="transmembrane region" description="Helical" evidence="17">
    <location>
        <begin position="145"/>
        <end position="169"/>
    </location>
</feature>
<evidence type="ECO:0000259" key="18">
    <source>
        <dbReference type="Pfam" id="PF00324"/>
    </source>
</evidence>
<dbReference type="GO" id="GO:0055064">
    <property type="term" value="P:chloride ion homeostasis"/>
    <property type="evidence" value="ECO:0007669"/>
    <property type="project" value="TreeGrafter"/>
</dbReference>
<keyword evidence="8" id="KW-0630">Potassium</keyword>
<dbReference type="AlphaFoldDB" id="A0AAE0T8E9"/>